<dbReference type="EMBL" id="JATAAI010000005">
    <property type="protein sequence ID" value="KAK1745946.1"/>
    <property type="molecule type" value="Genomic_DNA"/>
</dbReference>
<reference evidence="2" key="1">
    <citation type="submission" date="2023-06" db="EMBL/GenBank/DDBJ databases">
        <title>Survivors Of The Sea: Transcriptome response of Skeletonema marinoi to long-term dormancy.</title>
        <authorList>
            <person name="Pinder M.I.M."/>
            <person name="Kourtchenko O."/>
            <person name="Robertson E.K."/>
            <person name="Larsson T."/>
            <person name="Maumus F."/>
            <person name="Osuna-Cruz C.M."/>
            <person name="Vancaester E."/>
            <person name="Stenow R."/>
            <person name="Vandepoele K."/>
            <person name="Ploug H."/>
            <person name="Bruchert V."/>
            <person name="Godhe A."/>
            <person name="Topel M."/>
        </authorList>
    </citation>
    <scope>NUCLEOTIDE SEQUENCE</scope>
    <source>
        <strain evidence="2">R05AC</strain>
    </source>
</reference>
<feature type="region of interest" description="Disordered" evidence="1">
    <location>
        <begin position="337"/>
        <end position="361"/>
    </location>
</feature>
<dbReference type="Proteomes" id="UP001224775">
    <property type="component" value="Unassembled WGS sequence"/>
</dbReference>
<feature type="region of interest" description="Disordered" evidence="1">
    <location>
        <begin position="110"/>
        <end position="136"/>
    </location>
</feature>
<comment type="caution">
    <text evidence="2">The sequence shown here is derived from an EMBL/GenBank/DDBJ whole genome shotgun (WGS) entry which is preliminary data.</text>
</comment>
<protein>
    <submittedName>
        <fullName evidence="2">Uncharacterized protein</fullName>
    </submittedName>
</protein>
<keyword evidence="3" id="KW-1185">Reference proteome</keyword>
<accession>A0AAD9DFM5</accession>
<dbReference type="AlphaFoldDB" id="A0AAD9DFM5"/>
<organism evidence="2 3">
    <name type="scientific">Skeletonema marinoi</name>
    <dbReference type="NCBI Taxonomy" id="267567"/>
    <lineage>
        <taxon>Eukaryota</taxon>
        <taxon>Sar</taxon>
        <taxon>Stramenopiles</taxon>
        <taxon>Ochrophyta</taxon>
        <taxon>Bacillariophyta</taxon>
        <taxon>Coscinodiscophyceae</taxon>
        <taxon>Thalassiosirophycidae</taxon>
        <taxon>Thalassiosirales</taxon>
        <taxon>Skeletonemataceae</taxon>
        <taxon>Skeletonema</taxon>
        <taxon>Skeletonema marinoi-dohrnii complex</taxon>
    </lineage>
</organism>
<proteinExistence type="predicted"/>
<name>A0AAD9DFM5_9STRA</name>
<gene>
    <name evidence="2" type="ORF">QTG54_003870</name>
</gene>
<feature type="region of interest" description="Disordered" evidence="1">
    <location>
        <begin position="1"/>
        <end position="21"/>
    </location>
</feature>
<evidence type="ECO:0000256" key="1">
    <source>
        <dbReference type="SAM" id="MobiDB-lite"/>
    </source>
</evidence>
<sequence length="383" mass="42164">MNNTLEQPLLPPITAAEQEGQGPRTVMGALKHQSELIKSLENSLYISMRPLTNGRFVLPALPTPLTEADDADVTIDPDAALEIIRQQTEAIQSLQKSVAKMRPMIGNLVASNTTTTTSSSPTRRGSASAAGVSPAPAANHTTIKYRTSIQRGGTNNINNTPTHVSNTVRPKNFAEACSSYLTRARESSKGGIQSFVLPLPPNEEGVETRDEEIDVIIEARRDKGQWPVKRNTYKQFTNDEELVKVRFHRSQKYPHLPTRIPITESNKEGRLNCRLCSESQGNSRSTSWMCSVCEIPLCIQIMDGDETNHETHHVKFHTMKDLIAEHKVCNAKLSNVRGARKERKQNLPRLGSNGGGGFDPSTVVVEPTPVGDMNLNICDGEHV</sequence>
<evidence type="ECO:0000313" key="3">
    <source>
        <dbReference type="Proteomes" id="UP001224775"/>
    </source>
</evidence>
<evidence type="ECO:0000313" key="2">
    <source>
        <dbReference type="EMBL" id="KAK1745946.1"/>
    </source>
</evidence>